<dbReference type="InterPro" id="IPR036928">
    <property type="entry name" value="AS_sf"/>
</dbReference>
<comment type="similarity">
    <text evidence="1">Belongs to the amidase family.</text>
</comment>
<dbReference type="PANTHER" id="PTHR11895:SF7">
    <property type="entry name" value="GLUTAMYL-TRNA(GLN) AMIDOTRANSFERASE SUBUNIT A, MITOCHONDRIAL"/>
    <property type="match status" value="1"/>
</dbReference>
<feature type="domain" description="Amidase" evidence="2">
    <location>
        <begin position="30"/>
        <end position="464"/>
    </location>
</feature>
<keyword evidence="4" id="KW-1185">Reference proteome</keyword>
<proteinExistence type="inferred from homology"/>
<dbReference type="Proteomes" id="UP001597181">
    <property type="component" value="Unassembled WGS sequence"/>
</dbReference>
<dbReference type="InterPro" id="IPR000120">
    <property type="entry name" value="Amidase"/>
</dbReference>
<name>A0ABW3TUA6_9MICO</name>
<gene>
    <name evidence="3" type="ORF">ACFQ3U_16140</name>
</gene>
<protein>
    <submittedName>
        <fullName evidence="3">Amidase</fullName>
    </submittedName>
</protein>
<organism evidence="3 4">
    <name type="scientific">Leucobacter albus</name>
    <dbReference type="NCBI Taxonomy" id="272210"/>
    <lineage>
        <taxon>Bacteria</taxon>
        <taxon>Bacillati</taxon>
        <taxon>Actinomycetota</taxon>
        <taxon>Actinomycetes</taxon>
        <taxon>Micrococcales</taxon>
        <taxon>Microbacteriaceae</taxon>
        <taxon>Leucobacter</taxon>
    </lineage>
</organism>
<dbReference type="EMBL" id="JBHTLY010000013">
    <property type="protein sequence ID" value="MFD1203423.1"/>
    <property type="molecule type" value="Genomic_DNA"/>
</dbReference>
<dbReference type="Pfam" id="PF01425">
    <property type="entry name" value="Amidase"/>
    <property type="match status" value="1"/>
</dbReference>
<accession>A0ABW3TUA6</accession>
<dbReference type="InterPro" id="IPR023631">
    <property type="entry name" value="Amidase_dom"/>
</dbReference>
<evidence type="ECO:0000256" key="1">
    <source>
        <dbReference type="ARBA" id="ARBA00009199"/>
    </source>
</evidence>
<evidence type="ECO:0000259" key="2">
    <source>
        <dbReference type="Pfam" id="PF01425"/>
    </source>
</evidence>
<dbReference type="SUPFAM" id="SSF75304">
    <property type="entry name" value="Amidase signature (AS) enzymes"/>
    <property type="match status" value="1"/>
</dbReference>
<dbReference type="RefSeq" id="WP_343962340.1">
    <property type="nucleotide sequence ID" value="NZ_BAAAKZ010000016.1"/>
</dbReference>
<dbReference type="PANTHER" id="PTHR11895">
    <property type="entry name" value="TRANSAMIDASE"/>
    <property type="match status" value="1"/>
</dbReference>
<evidence type="ECO:0000313" key="3">
    <source>
        <dbReference type="EMBL" id="MFD1203423.1"/>
    </source>
</evidence>
<comment type="caution">
    <text evidence="3">The sequence shown here is derived from an EMBL/GenBank/DDBJ whole genome shotgun (WGS) entry which is preliminary data.</text>
</comment>
<sequence>MTEPTQELAFETATSLRPRFLSGELSPVDVVDSVLAQIEQHNGDRERGINALTEVFPDEARAAARAAQELFAKCRRSGDDPPALLGVPVAAKEKHFLAGMRHSEGYAPWAQRRAEADHPLITRLRDAGAIIHARTTTPEFSASTFTHSRLWGTTRNPWNLAATPGGSSGGSAAALAAGMTVLATASDIGGSTRVPAGFCGLLGYKAPYGRVPGVGALSADTYRGDGGLARTVDDMALLHGVLAGRHPTDHRSWGPNGTPEFLGLSAELSGLRIAMDMHAGDFPVSAAVSADFAELAEALRRAGAEVTEVSFPFSSDTIIETAQMHFGQIISQVIAESIADDPGAATDYVHEVLHDSAHAAQTSSLIDSLRADATVQQQIAGTMAGFDVMITPTQGAEMLAAEQDIRAGFDVDGVHVPLLMKAHMTLPFNIANSCPVMAIPMGVSPSGVPTSAQVIGHPYDERMVFTVSRAIEQLLPSARAARPAFDRLAG</sequence>
<dbReference type="Gene3D" id="3.90.1300.10">
    <property type="entry name" value="Amidase signature (AS) domain"/>
    <property type="match status" value="1"/>
</dbReference>
<evidence type="ECO:0000313" key="4">
    <source>
        <dbReference type="Proteomes" id="UP001597181"/>
    </source>
</evidence>
<reference evidence="4" key="1">
    <citation type="journal article" date="2019" name="Int. J. Syst. Evol. Microbiol.">
        <title>The Global Catalogue of Microorganisms (GCM) 10K type strain sequencing project: providing services to taxonomists for standard genome sequencing and annotation.</title>
        <authorList>
            <consortium name="The Broad Institute Genomics Platform"/>
            <consortium name="The Broad Institute Genome Sequencing Center for Infectious Disease"/>
            <person name="Wu L."/>
            <person name="Ma J."/>
        </authorList>
    </citation>
    <scope>NUCLEOTIDE SEQUENCE [LARGE SCALE GENOMIC DNA]</scope>
    <source>
        <strain evidence="4">CCUG 50213</strain>
    </source>
</reference>